<gene>
    <name evidence="2" type="ORF">H7B67_19020</name>
</gene>
<evidence type="ECO:0000256" key="1">
    <source>
        <dbReference type="SAM" id="Phobius"/>
    </source>
</evidence>
<dbReference type="Proteomes" id="UP000535838">
    <property type="component" value="Unassembled WGS sequence"/>
</dbReference>
<proteinExistence type="predicted"/>
<feature type="transmembrane region" description="Helical" evidence="1">
    <location>
        <begin position="7"/>
        <end position="27"/>
    </location>
</feature>
<dbReference type="EMBL" id="JACJVQ010000017">
    <property type="protein sequence ID" value="MBB6636220.1"/>
    <property type="molecule type" value="Genomic_DNA"/>
</dbReference>
<dbReference type="AlphaFoldDB" id="A0A841T2C6"/>
<accession>A0A841T2C6</accession>
<keyword evidence="1" id="KW-1133">Transmembrane helix</keyword>
<comment type="caution">
    <text evidence="2">The sequence shown here is derived from an EMBL/GenBank/DDBJ whole genome shotgun (WGS) entry which is preliminary data.</text>
</comment>
<keyword evidence="1" id="KW-0472">Membrane</keyword>
<evidence type="ECO:0000313" key="2">
    <source>
        <dbReference type="EMBL" id="MBB6636220.1"/>
    </source>
</evidence>
<dbReference type="RefSeq" id="WP_185121440.1">
    <property type="nucleotide sequence ID" value="NZ_JACJVQ010000017.1"/>
</dbReference>
<keyword evidence="1" id="KW-0812">Transmembrane</keyword>
<reference evidence="2 3" key="1">
    <citation type="submission" date="2020-08" db="EMBL/GenBank/DDBJ databases">
        <title>Cohnella phylogeny.</title>
        <authorList>
            <person name="Dunlap C."/>
        </authorList>
    </citation>
    <scope>NUCLEOTIDE SEQUENCE [LARGE SCALE GENOMIC DNA]</scope>
    <source>
        <strain evidence="2 3">DSM 25241</strain>
    </source>
</reference>
<protein>
    <submittedName>
        <fullName evidence="2">Uncharacterized protein</fullName>
    </submittedName>
</protein>
<evidence type="ECO:0000313" key="3">
    <source>
        <dbReference type="Proteomes" id="UP000535838"/>
    </source>
</evidence>
<sequence>MSGKRKLAVPILLIAMTAMAILIVLLFSKVLLNDQASSTDRGIRLAEQYEQCQAYAAALQGGTESLATADTAADRLPAAAQLGQLAPLEEGCAEVLSRKAVNPENDEEAAKQSILADLEKIRAAAQQIGLHEGPATDEEQAALAKLRAGGEELAGILGQYTVPAEGDRYRQMAAGVDWTKPAADAALRIRELAESLPSKG</sequence>
<keyword evidence="3" id="KW-1185">Reference proteome</keyword>
<name>A0A841T2C6_9BACL</name>
<organism evidence="2 3">
    <name type="scientific">Cohnella thailandensis</name>
    <dbReference type="NCBI Taxonomy" id="557557"/>
    <lineage>
        <taxon>Bacteria</taxon>
        <taxon>Bacillati</taxon>
        <taxon>Bacillota</taxon>
        <taxon>Bacilli</taxon>
        <taxon>Bacillales</taxon>
        <taxon>Paenibacillaceae</taxon>
        <taxon>Cohnella</taxon>
    </lineage>
</organism>